<sequence length="141" mass="14946">MHQLSSMAFKRTISFWLNAVACLAFAAALVLFPPSASHAASGMHDGHYANAMDDVADITAQDALHDHSTMDRAAVDNHSDKAPSNTPDDSAGNCCNGMCLSIVLMDHAHPQDDAVTAGTYKIGHAQARSLEAQGFLRPPQS</sequence>
<dbReference type="AlphaFoldDB" id="A0A1H3BTD2"/>
<evidence type="ECO:0008006" key="4">
    <source>
        <dbReference type="Google" id="ProtNLM"/>
    </source>
</evidence>
<gene>
    <name evidence="2" type="ORF">SAMN04488041_10768</name>
</gene>
<accession>A0A1H3BTD2</accession>
<protein>
    <recommendedName>
        <fullName evidence="4">DUF2946 domain-containing protein</fullName>
    </recommendedName>
</protein>
<dbReference type="EMBL" id="FNNB01000007">
    <property type="protein sequence ID" value="SDX45025.1"/>
    <property type="molecule type" value="Genomic_DNA"/>
</dbReference>
<evidence type="ECO:0000256" key="1">
    <source>
        <dbReference type="SAM" id="SignalP"/>
    </source>
</evidence>
<organism evidence="2 3">
    <name type="scientific">Sulfitobacter pontiacus</name>
    <dbReference type="NCBI Taxonomy" id="60137"/>
    <lineage>
        <taxon>Bacteria</taxon>
        <taxon>Pseudomonadati</taxon>
        <taxon>Pseudomonadota</taxon>
        <taxon>Alphaproteobacteria</taxon>
        <taxon>Rhodobacterales</taxon>
        <taxon>Roseobacteraceae</taxon>
        <taxon>Sulfitobacter</taxon>
    </lineage>
</organism>
<reference evidence="3" key="1">
    <citation type="submission" date="2016-10" db="EMBL/GenBank/DDBJ databases">
        <authorList>
            <person name="Varghese N."/>
            <person name="Submissions S."/>
        </authorList>
    </citation>
    <scope>NUCLEOTIDE SEQUENCE [LARGE SCALE GENOMIC DNA]</scope>
    <source>
        <strain evidence="3">DSM 10014</strain>
    </source>
</reference>
<dbReference type="Proteomes" id="UP000183076">
    <property type="component" value="Unassembled WGS sequence"/>
</dbReference>
<name>A0A1H3BTD2_9RHOB</name>
<dbReference type="STRING" id="60137.SAMN04488041_10768"/>
<keyword evidence="1" id="KW-0732">Signal</keyword>
<feature type="signal peptide" evidence="1">
    <location>
        <begin position="1"/>
        <end position="39"/>
    </location>
</feature>
<proteinExistence type="predicted"/>
<evidence type="ECO:0000313" key="3">
    <source>
        <dbReference type="Proteomes" id="UP000183076"/>
    </source>
</evidence>
<feature type="chain" id="PRO_5010241807" description="DUF2946 domain-containing protein" evidence="1">
    <location>
        <begin position="40"/>
        <end position="141"/>
    </location>
</feature>
<evidence type="ECO:0000313" key="2">
    <source>
        <dbReference type="EMBL" id="SDX45025.1"/>
    </source>
</evidence>